<comment type="caution">
    <text evidence="3">The sequence shown here is derived from an EMBL/GenBank/DDBJ whole genome shotgun (WGS) entry which is preliminary data.</text>
</comment>
<keyword evidence="4" id="KW-1185">Reference proteome</keyword>
<feature type="domain" description="Asl1-like glycosyl hydrolase catalytic" evidence="2">
    <location>
        <begin position="223"/>
        <end position="448"/>
    </location>
</feature>
<dbReference type="InterPro" id="IPR024655">
    <property type="entry name" value="Asl1_glyco_hydro_catalytic"/>
</dbReference>
<evidence type="ECO:0000313" key="4">
    <source>
        <dbReference type="Proteomes" id="UP001589688"/>
    </source>
</evidence>
<dbReference type="InterPro" id="IPR053183">
    <property type="entry name" value="ASL1"/>
</dbReference>
<keyword evidence="1" id="KW-0732">Signal</keyword>
<dbReference type="Proteomes" id="UP001589688">
    <property type="component" value="Unassembled WGS sequence"/>
</dbReference>
<dbReference type="Pfam" id="PF11790">
    <property type="entry name" value="Glyco_hydro_cc"/>
    <property type="match status" value="1"/>
</dbReference>
<dbReference type="EMBL" id="JBHLZF010000002">
    <property type="protein sequence ID" value="MFB9898218.1"/>
    <property type="molecule type" value="Genomic_DNA"/>
</dbReference>
<reference evidence="3 4" key="1">
    <citation type="submission" date="2024-09" db="EMBL/GenBank/DDBJ databases">
        <authorList>
            <person name="Sun Q."/>
            <person name="Mori K."/>
        </authorList>
    </citation>
    <scope>NUCLEOTIDE SEQUENCE [LARGE SCALE GENOMIC DNA]</scope>
    <source>
        <strain evidence="3 4">ATCC 51272</strain>
    </source>
</reference>
<dbReference type="SUPFAM" id="SSF51445">
    <property type="entry name" value="(Trans)glycosidases"/>
    <property type="match status" value="1"/>
</dbReference>
<dbReference type="GO" id="GO:0016787">
    <property type="term" value="F:hydrolase activity"/>
    <property type="evidence" value="ECO:0007669"/>
    <property type="project" value="UniProtKB-KW"/>
</dbReference>
<feature type="signal peptide" evidence="1">
    <location>
        <begin position="1"/>
        <end position="24"/>
    </location>
</feature>
<evidence type="ECO:0000259" key="2">
    <source>
        <dbReference type="Pfam" id="PF11790"/>
    </source>
</evidence>
<dbReference type="InterPro" id="IPR017853">
    <property type="entry name" value="GH"/>
</dbReference>
<keyword evidence="3" id="KW-0378">Hydrolase</keyword>
<proteinExistence type="predicted"/>
<evidence type="ECO:0000313" key="3">
    <source>
        <dbReference type="EMBL" id="MFB9898218.1"/>
    </source>
</evidence>
<organism evidence="3 4">
    <name type="scientific">Hallella seregens ATCC 51272</name>
    <dbReference type="NCBI Taxonomy" id="1336250"/>
    <lineage>
        <taxon>Bacteria</taxon>
        <taxon>Pseudomonadati</taxon>
        <taxon>Bacteroidota</taxon>
        <taxon>Bacteroidia</taxon>
        <taxon>Bacteroidales</taxon>
        <taxon>Prevotellaceae</taxon>
        <taxon>Hallella</taxon>
    </lineage>
</organism>
<sequence>MFIHHNFKRRALTAALLFAPLALALANTTQEVERVTGTVSLSSPTDYVVTSPTPFATGAVVDIADTEHAVLILKHVKPSVAGSLLSHVRIGGQAAVAGTNCQVRIYANGSIVMPYAKTVKPLTVYTGLDQTGDAAQFAAGSRQSLGGQPVNNRIRSFRLKRGYMVTFATKSDGKGYSRVFIADGADLAVNLPPILDNSVSSLRVMQWNDVSKRGYAGRDNTVNTALNTTWCYNWDAGNDNYADREFVTQRHHEAGIKNGKYEGAWPSVADCGNNGSSPHILGQNEPDNTGDPREVVTKIEDLLAVWPELMATGKRLGSPAMSGNLNMLYQFLDSIDARGWRCDFVAVHSYWYSDWGSWLWNFNNIHNRTGRPLWITEMNYGANWTGWPAGSDRSGSASNLAIEKQHMAPILDGLESTGYVERYAFYNHVQDCRAAYLNGSLTPIGEYYANLESGLAYNSAHAYVPRLPASKGAPRDLEVKFNSQTGTAALAWHEPTGEYNQSMTVERRRGSEGWQVVATVALQEDGADYTQTLSDTRDGDQLRIHVVYADGKDYYSKTVAAVPSQLAAGDAVTVDGATRYVGGNLLVNGDFELGTAGWTNGEGHELGQPHFEVFPMGGYEGAYLQAFSNTATETAGAVKTFVTLEPNADYYCAAATRFDGVTYNHFALTADGTTEAQVPLSLAASTTWSKQAATFNSGSYTRGMFSFRRLGGKAQFDQLQLSRLYATRQEALADGLACTRQHAAAVAQACATALPQLAEWLKAEAQAHAEASSEDIAAIAAAARQTLAALRLKPRADSLLALAQVAVAEQLPGHETVAAARQALEQPSSAEAYAQATAALKQAVEACLPFVATDRVAKGDFAGETAYGWDVKTGTYTGGTQAAATVAGKTCWSALWTGVPASAGTSQTMAIGQRITGVPHGLYMLTCKAAAQHYTLSDQHAYLRTRTDSMVSPKLSSDWLDMPMVADADKWQTLATVPVYVAEGDTLTVGFASSKLGATDYAWREYGNATSTGDRREGSWAATDFVLCHLPVYHTTVDASGWSTLCLPYKAQPTQGVRFYRIAGLTADSSRVCLEPIAETEAGVPCVVHSDHPDVVITESGQAVTRPGTGDNNLRGMLKTTARAPQHSLTLVNGMWVDQDNADRNKRPYLADFQAFITKLDGMTVLEGWTGESLPITTATGVRGITTTADGAETYFTLDGRRVSDVSHLGVYIRVKDGKAVKVVRSR</sequence>
<dbReference type="Gene3D" id="2.60.120.260">
    <property type="entry name" value="Galactose-binding domain-like"/>
    <property type="match status" value="1"/>
</dbReference>
<dbReference type="PANTHER" id="PTHR34154:SF3">
    <property type="entry name" value="ALKALI-SENSITIVE LINKAGE PROTEIN 1"/>
    <property type="match status" value="1"/>
</dbReference>
<dbReference type="Gene3D" id="2.60.20.10">
    <property type="entry name" value="Crystallins"/>
    <property type="match status" value="1"/>
</dbReference>
<feature type="chain" id="PRO_5045336670" evidence="1">
    <location>
        <begin position="25"/>
        <end position="1227"/>
    </location>
</feature>
<protein>
    <submittedName>
        <fullName evidence="3">Glycosyl hydrolase</fullName>
    </submittedName>
</protein>
<gene>
    <name evidence="3" type="ORF">ACFFK8_10565</name>
</gene>
<dbReference type="Gene3D" id="3.20.20.80">
    <property type="entry name" value="Glycosidases"/>
    <property type="match status" value="1"/>
</dbReference>
<dbReference type="PANTHER" id="PTHR34154">
    <property type="entry name" value="ALKALI-SENSITIVE LINKAGE PROTEIN 1"/>
    <property type="match status" value="1"/>
</dbReference>
<dbReference type="RefSeq" id="WP_027953005.1">
    <property type="nucleotide sequence ID" value="NZ_JBHLZF010000002.1"/>
</dbReference>
<accession>A0ABV5ZNF2</accession>
<evidence type="ECO:0000256" key="1">
    <source>
        <dbReference type="SAM" id="SignalP"/>
    </source>
</evidence>
<name>A0ABV5ZNF2_9BACT</name>